<reference evidence="2 3" key="1">
    <citation type="submission" date="2017-02" db="EMBL/GenBank/DDBJ databases">
        <title>isolation and characterization of a novel temperate virus Aeropyrum globular virus 1 infecting hyperthermophilic archaeon Aeropyrum.</title>
        <authorList>
            <person name="Yumiya M."/>
            <person name="Yoshida T."/>
            <person name="Sako Y."/>
        </authorList>
    </citation>
    <scope>NUCLEOTIDE SEQUENCE [LARGE SCALE GENOMIC DNA]</scope>
    <source>
        <strain evidence="2 3">YK1-12-2013</strain>
    </source>
</reference>
<keyword evidence="1" id="KW-0812">Transmembrane</keyword>
<dbReference type="AlphaFoldDB" id="A0A401H9X8"/>
<accession>A0A401H9X8</accession>
<evidence type="ECO:0000313" key="3">
    <source>
        <dbReference type="Proteomes" id="UP000291213"/>
    </source>
</evidence>
<evidence type="ECO:0000256" key="1">
    <source>
        <dbReference type="SAM" id="Phobius"/>
    </source>
</evidence>
<sequence length="225" mass="23627">MQGCSLLPANPLREAAAITVLAVYVMLIVVPVSRLLHSALVRRGVSEESSRYYVRKFIHAAAGGVVALLVPLVFTSPLLPTLAALALAALLLVLHGRLSWFQVSGNMYDVNFNIAWGASIAVLWCYTGDPWTAVLPALFISFGDAATGIVRNMVFGHRTKHWLGNVVMAAVSVPIGVAIAGWIGLVAALVSSAVEKFEAGVVDDNVLIALSSTLVILAAAAAGQL</sequence>
<proteinExistence type="predicted"/>
<feature type="transmembrane region" description="Helical" evidence="1">
    <location>
        <begin position="166"/>
        <end position="194"/>
    </location>
</feature>
<name>A0A401H9X8_AERPX</name>
<feature type="transmembrane region" description="Helical" evidence="1">
    <location>
        <begin position="133"/>
        <end position="154"/>
    </location>
</feature>
<evidence type="ECO:0000313" key="2">
    <source>
        <dbReference type="EMBL" id="GBF09178.1"/>
    </source>
</evidence>
<gene>
    <name evidence="2" type="ORF">apy_09030</name>
</gene>
<protein>
    <recommendedName>
        <fullName evidence="4">Dolichol kinase</fullName>
    </recommendedName>
</protein>
<dbReference type="EMBL" id="BDMD01000045">
    <property type="protein sequence ID" value="GBF09178.1"/>
    <property type="molecule type" value="Genomic_DNA"/>
</dbReference>
<feature type="transmembrane region" description="Helical" evidence="1">
    <location>
        <begin position="110"/>
        <end position="127"/>
    </location>
</feature>
<feature type="transmembrane region" description="Helical" evidence="1">
    <location>
        <begin position="57"/>
        <end position="74"/>
    </location>
</feature>
<dbReference type="OrthoDB" id="100386at2157"/>
<keyword evidence="1" id="KW-1133">Transmembrane helix</keyword>
<comment type="caution">
    <text evidence="2">The sequence shown here is derived from an EMBL/GenBank/DDBJ whole genome shotgun (WGS) entry which is preliminary data.</text>
</comment>
<feature type="transmembrane region" description="Helical" evidence="1">
    <location>
        <begin position="15"/>
        <end position="36"/>
    </location>
</feature>
<feature type="transmembrane region" description="Helical" evidence="1">
    <location>
        <begin position="206"/>
        <end position="223"/>
    </location>
</feature>
<evidence type="ECO:0008006" key="4">
    <source>
        <dbReference type="Google" id="ProtNLM"/>
    </source>
</evidence>
<dbReference type="RefSeq" id="WP_131160175.1">
    <property type="nucleotide sequence ID" value="NZ_BDMD01000045.1"/>
</dbReference>
<keyword evidence="1" id="KW-0472">Membrane</keyword>
<dbReference type="Proteomes" id="UP000291213">
    <property type="component" value="Unassembled WGS sequence"/>
</dbReference>
<organism evidence="2 3">
    <name type="scientific">Aeropyrum pernix</name>
    <dbReference type="NCBI Taxonomy" id="56636"/>
    <lineage>
        <taxon>Archaea</taxon>
        <taxon>Thermoproteota</taxon>
        <taxon>Thermoprotei</taxon>
        <taxon>Desulfurococcales</taxon>
        <taxon>Desulfurococcaceae</taxon>
        <taxon>Aeropyrum</taxon>
    </lineage>
</organism>
<feature type="transmembrane region" description="Helical" evidence="1">
    <location>
        <begin position="80"/>
        <end position="98"/>
    </location>
</feature>